<proteinExistence type="predicted"/>
<evidence type="ECO:0000256" key="1">
    <source>
        <dbReference type="SAM" id="MobiDB-lite"/>
    </source>
</evidence>
<evidence type="ECO:0000313" key="4">
    <source>
        <dbReference type="RefSeq" id="XP_046598195.1"/>
    </source>
</evidence>
<feature type="region of interest" description="Disordered" evidence="1">
    <location>
        <begin position="395"/>
        <end position="437"/>
    </location>
</feature>
<evidence type="ECO:0000313" key="3">
    <source>
        <dbReference type="RefSeq" id="XP_046588240.1"/>
    </source>
</evidence>
<feature type="compositionally biased region" description="Basic and acidic residues" evidence="1">
    <location>
        <begin position="422"/>
        <end position="434"/>
    </location>
</feature>
<name>A0ABM3GD62_NEOLC</name>
<accession>A0ABM3GD62</accession>
<dbReference type="Proteomes" id="UP000829291">
    <property type="component" value="Chromosome 1"/>
</dbReference>
<reference evidence="3 4" key="1">
    <citation type="submission" date="2025-05" db="UniProtKB">
        <authorList>
            <consortium name="RefSeq"/>
        </authorList>
    </citation>
    <scope>IDENTIFICATION</scope>
    <source>
        <tissue evidence="3 4">Thorax and Abdomen</tissue>
    </source>
</reference>
<keyword evidence="2" id="KW-1185">Reference proteome</keyword>
<gene>
    <name evidence="4" type="primary">LOC124294829</name>
    <name evidence="3" type="synonym">LOC124293074</name>
</gene>
<dbReference type="GeneID" id="124294829"/>
<protein>
    <submittedName>
        <fullName evidence="3">Uncharacterized protein LOC124293074 isoform X4</fullName>
    </submittedName>
    <submittedName>
        <fullName evidence="4">Uncharacterized protein LOC124294829 isoform X4</fullName>
    </submittedName>
</protein>
<evidence type="ECO:0000313" key="2">
    <source>
        <dbReference type="Proteomes" id="UP000829291"/>
    </source>
</evidence>
<dbReference type="Proteomes" id="UP000829291">
    <property type="component" value="Chromosome 2"/>
</dbReference>
<organism evidence="2 4">
    <name type="scientific">Neodiprion lecontei</name>
    <name type="common">Redheaded pine sawfly</name>
    <dbReference type="NCBI Taxonomy" id="441921"/>
    <lineage>
        <taxon>Eukaryota</taxon>
        <taxon>Metazoa</taxon>
        <taxon>Ecdysozoa</taxon>
        <taxon>Arthropoda</taxon>
        <taxon>Hexapoda</taxon>
        <taxon>Insecta</taxon>
        <taxon>Pterygota</taxon>
        <taxon>Neoptera</taxon>
        <taxon>Endopterygota</taxon>
        <taxon>Hymenoptera</taxon>
        <taxon>Tenthredinoidea</taxon>
        <taxon>Diprionidae</taxon>
        <taxon>Diprioninae</taxon>
        <taxon>Neodiprion</taxon>
    </lineage>
</organism>
<dbReference type="RefSeq" id="XP_046588240.1">
    <property type="nucleotide sequence ID" value="XM_046732284.1"/>
</dbReference>
<sequence>MEESASKAEKESMAKTIAGNVKEQKFWVVIRKELGVDPPLYLKHLLTCLGFDSAAALKNLSSEAFLEMEKFAQTDMLGLLGEDGYTKSDFFGIYSNTPEQFRILRGHRFCLFEIQKYIIEKGLNHFATAEQDINEKLTNIKAKKETKETLKAVSGKKSDPQSRKSQDLLSEEDQLYMLIKNWFSKQPDGEETFKDYLESPKNRYIEVSVKEDVDEEITYSGKISCCLCKTKITAHKAEYGKSVPRKTRWVCQNFMKHVKEKHLTLNPVENSKENLFPRKHNNSNKIDTKSGQAEKNTANVLKNVVANTTAFTSSCKKVQPEVQPLITDVFDKGTNDNDNWNTNASLSDSIANKNQKLGQNLPRIIEDVKLVTPVEIRRDIIKIEKSRGKRHITREIESDDETEAKPTKRSKNRIESDEELEVSARDKPNDESDVRSQAVIVESTNDELQGEFNLGIM</sequence>
<dbReference type="RefSeq" id="XP_046598195.1">
    <property type="nucleotide sequence ID" value="XM_046742239.1"/>
</dbReference>